<reference evidence="2 3" key="1">
    <citation type="submission" date="2019-11" db="EMBL/GenBank/DDBJ databases">
        <title>Pseudodesulfovibrio alkaliphilus, sp. nov., an alkaliphilic sulfate-reducing bacteria from mud volcano of Taman peninsula, Russia.</title>
        <authorList>
            <person name="Frolova A."/>
            <person name="Merkel A.Y."/>
            <person name="Slobodkin A.I."/>
        </authorList>
    </citation>
    <scope>NUCLEOTIDE SEQUENCE [LARGE SCALE GENOMIC DNA]</scope>
    <source>
        <strain evidence="2 3">F-1</strain>
    </source>
</reference>
<name>A0A7K1KN36_9BACT</name>
<comment type="caution">
    <text evidence="2">The sequence shown here is derived from an EMBL/GenBank/DDBJ whole genome shotgun (WGS) entry which is preliminary data.</text>
</comment>
<proteinExistence type="predicted"/>
<evidence type="ECO:0000313" key="2">
    <source>
        <dbReference type="EMBL" id="MUM77292.1"/>
    </source>
</evidence>
<dbReference type="Proteomes" id="UP000461162">
    <property type="component" value="Unassembled WGS sequence"/>
</dbReference>
<gene>
    <name evidence="2" type="ORF">GKC30_06575</name>
</gene>
<dbReference type="RefSeq" id="WP_155933284.1">
    <property type="nucleotide sequence ID" value="NZ_WODC01000003.1"/>
</dbReference>
<evidence type="ECO:0000256" key="1">
    <source>
        <dbReference type="SAM" id="Phobius"/>
    </source>
</evidence>
<feature type="transmembrane region" description="Helical" evidence="1">
    <location>
        <begin position="17"/>
        <end position="35"/>
    </location>
</feature>
<dbReference type="AlphaFoldDB" id="A0A7K1KN36"/>
<dbReference type="EMBL" id="WODC01000003">
    <property type="protein sequence ID" value="MUM77292.1"/>
    <property type="molecule type" value="Genomic_DNA"/>
</dbReference>
<keyword evidence="1" id="KW-1133">Transmembrane helix</keyword>
<accession>A0A7K1KN36</accession>
<evidence type="ECO:0000313" key="3">
    <source>
        <dbReference type="Proteomes" id="UP000461162"/>
    </source>
</evidence>
<protein>
    <submittedName>
        <fullName evidence="2">Uncharacterized protein</fullName>
    </submittedName>
</protein>
<sequence>MHIAIPKVPGQSPREKIIRALALVLIFALVAWAFVKNNERVLDTLSRQGTVYDETGILTEEQRKFIVSFARALKEEFGMSCRVQIFGGDFVVPALDAKTMYMGLAPAIGSVELRFPPMMSRALGADFIESLKTESLLPALATDEWPMEIQMALAAIYEKLTGLEGDEPGE</sequence>
<keyword evidence="1" id="KW-0472">Membrane</keyword>
<keyword evidence="3" id="KW-1185">Reference proteome</keyword>
<keyword evidence="1" id="KW-0812">Transmembrane</keyword>
<organism evidence="2 3">
    <name type="scientific">Pseudodesulfovibrio alkaliphilus</name>
    <dbReference type="NCBI Taxonomy" id="2661613"/>
    <lineage>
        <taxon>Bacteria</taxon>
        <taxon>Pseudomonadati</taxon>
        <taxon>Thermodesulfobacteriota</taxon>
        <taxon>Desulfovibrionia</taxon>
        <taxon>Desulfovibrionales</taxon>
        <taxon>Desulfovibrionaceae</taxon>
    </lineage>
</organism>